<keyword evidence="14" id="KW-1185">Reference proteome</keyword>
<keyword evidence="8 11" id="KW-0472">Membrane</keyword>
<evidence type="ECO:0000256" key="10">
    <source>
        <dbReference type="SAM" id="MobiDB-lite"/>
    </source>
</evidence>
<evidence type="ECO:0000256" key="1">
    <source>
        <dbReference type="ARBA" id="ARBA00004163"/>
    </source>
</evidence>
<name>A0AAF0ED99_9BASI</name>
<dbReference type="GO" id="GO:0006890">
    <property type="term" value="P:retrograde vesicle-mediated transport, Golgi to endoplasmic reticulum"/>
    <property type="evidence" value="ECO:0007669"/>
    <property type="project" value="InterPro"/>
</dbReference>
<evidence type="ECO:0000256" key="3">
    <source>
        <dbReference type="ARBA" id="ARBA00022692"/>
    </source>
</evidence>
<evidence type="ECO:0000256" key="8">
    <source>
        <dbReference type="ARBA" id="ARBA00023136"/>
    </source>
</evidence>
<accession>A0AAF0ED99</accession>
<dbReference type="EMBL" id="CP119903">
    <property type="protein sequence ID" value="WFD23475.1"/>
    <property type="molecule type" value="Genomic_DNA"/>
</dbReference>
<dbReference type="Pfam" id="PF03908">
    <property type="entry name" value="Sec20"/>
    <property type="match status" value="1"/>
</dbReference>
<feature type="transmembrane region" description="Helical" evidence="11">
    <location>
        <begin position="235"/>
        <end position="258"/>
    </location>
</feature>
<protein>
    <submittedName>
        <fullName evidence="13">Protein transport protein sec20</fullName>
    </submittedName>
</protein>
<evidence type="ECO:0000256" key="7">
    <source>
        <dbReference type="ARBA" id="ARBA00023054"/>
    </source>
</evidence>
<dbReference type="PANTHER" id="PTHR12825:SF0">
    <property type="entry name" value="VESICLE TRANSPORT PROTEIN SEC20"/>
    <property type="match status" value="1"/>
</dbReference>
<dbReference type="InterPro" id="IPR005606">
    <property type="entry name" value="Sec20"/>
</dbReference>
<feature type="compositionally biased region" description="Polar residues" evidence="10">
    <location>
        <begin position="303"/>
        <end position="314"/>
    </location>
</feature>
<feature type="compositionally biased region" description="Low complexity" evidence="10">
    <location>
        <begin position="407"/>
        <end position="417"/>
    </location>
</feature>
<keyword evidence="4" id="KW-0256">Endoplasmic reticulum</keyword>
<evidence type="ECO:0000313" key="13">
    <source>
        <dbReference type="EMBL" id="WFD23475.1"/>
    </source>
</evidence>
<evidence type="ECO:0000256" key="2">
    <source>
        <dbReference type="ARBA" id="ARBA00022448"/>
    </source>
</evidence>
<evidence type="ECO:0000256" key="11">
    <source>
        <dbReference type="SAM" id="Phobius"/>
    </source>
</evidence>
<gene>
    <name evidence="13" type="primary">SEC20</name>
    <name evidence="13" type="ORF">MEQU1_002166</name>
</gene>
<dbReference type="InterPro" id="IPR056173">
    <property type="entry name" value="Sec20_C"/>
</dbReference>
<feature type="transmembrane region" description="Helical" evidence="11">
    <location>
        <begin position="203"/>
        <end position="223"/>
    </location>
</feature>
<feature type="compositionally biased region" description="Basic and acidic residues" evidence="10">
    <location>
        <begin position="376"/>
        <end position="385"/>
    </location>
</feature>
<evidence type="ECO:0000256" key="6">
    <source>
        <dbReference type="ARBA" id="ARBA00022989"/>
    </source>
</evidence>
<keyword evidence="5" id="KW-0931">ER-Golgi transport</keyword>
<comment type="similarity">
    <text evidence="9">Belongs to the SEC20 family.</text>
</comment>
<proteinExistence type="inferred from homology"/>
<dbReference type="AlphaFoldDB" id="A0AAF0ED99"/>
<keyword evidence="6 11" id="KW-1133">Transmembrane helix</keyword>
<dbReference type="GO" id="GO:0005484">
    <property type="term" value="F:SNAP receptor activity"/>
    <property type="evidence" value="ECO:0007669"/>
    <property type="project" value="InterPro"/>
</dbReference>
<feature type="domain" description="Sec20 C-terminal" evidence="12">
    <location>
        <begin position="135"/>
        <end position="225"/>
    </location>
</feature>
<dbReference type="Proteomes" id="UP001214415">
    <property type="component" value="Chromosome 4"/>
</dbReference>
<evidence type="ECO:0000256" key="5">
    <source>
        <dbReference type="ARBA" id="ARBA00022892"/>
    </source>
</evidence>
<dbReference type="PANTHER" id="PTHR12825">
    <property type="entry name" value="BNIP1-RELATED"/>
    <property type="match status" value="1"/>
</dbReference>
<evidence type="ECO:0000259" key="12">
    <source>
        <dbReference type="Pfam" id="PF03908"/>
    </source>
</evidence>
<feature type="compositionally biased region" description="Low complexity" evidence="10">
    <location>
        <begin position="354"/>
        <end position="375"/>
    </location>
</feature>
<dbReference type="GO" id="GO:0005789">
    <property type="term" value="C:endoplasmic reticulum membrane"/>
    <property type="evidence" value="ECO:0007669"/>
    <property type="project" value="UniProtKB-SubCell"/>
</dbReference>
<keyword evidence="3 11" id="KW-0812">Transmembrane</keyword>
<keyword evidence="2" id="KW-0813">Transport</keyword>
<comment type="subcellular location">
    <subcellularLocation>
        <location evidence="1">Endoplasmic reticulum membrane</location>
        <topology evidence="1">Single-pass type IV membrane protein</topology>
    </subcellularLocation>
</comment>
<reference evidence="13" key="1">
    <citation type="submission" date="2023-03" db="EMBL/GenBank/DDBJ databases">
        <title>Mating type loci evolution in Malassezia.</title>
        <authorList>
            <person name="Coelho M.A."/>
        </authorList>
    </citation>
    <scope>NUCLEOTIDE SEQUENCE</scope>
    <source>
        <strain evidence="13">CBS 12830</strain>
    </source>
</reference>
<evidence type="ECO:0000313" key="14">
    <source>
        <dbReference type="Proteomes" id="UP001214415"/>
    </source>
</evidence>
<dbReference type="GO" id="GO:0031201">
    <property type="term" value="C:SNARE complex"/>
    <property type="evidence" value="ECO:0007669"/>
    <property type="project" value="TreeGrafter"/>
</dbReference>
<keyword evidence="7" id="KW-0175">Coiled coil</keyword>
<evidence type="ECO:0000256" key="9">
    <source>
        <dbReference type="ARBA" id="ARBA00037934"/>
    </source>
</evidence>
<evidence type="ECO:0000256" key="4">
    <source>
        <dbReference type="ARBA" id="ARBA00022824"/>
    </source>
</evidence>
<organism evidence="13 14">
    <name type="scientific">Malassezia equina</name>
    <dbReference type="NCBI Taxonomy" id="1381935"/>
    <lineage>
        <taxon>Eukaryota</taxon>
        <taxon>Fungi</taxon>
        <taxon>Dikarya</taxon>
        <taxon>Basidiomycota</taxon>
        <taxon>Ustilaginomycotina</taxon>
        <taxon>Malasseziomycetes</taxon>
        <taxon>Malasseziales</taxon>
        <taxon>Malasseziaceae</taxon>
        <taxon>Malassezia</taxon>
    </lineage>
</organism>
<feature type="region of interest" description="Disordered" evidence="10">
    <location>
        <begin position="296"/>
        <end position="427"/>
    </location>
</feature>
<sequence length="427" mass="45613">MALSPGVRALYDGIERRMRDVREVQLPRLTTCTLATELAEWESELQATLHRLASMVLELESEMDEAASSNERDGIHAAVQEAKRSLTSLRTESRRALLAAHRATLSQQATVARAALLGRSAEREVSMPKEQAHATSDQLTTALQRTVALMSGELEKSGYSTQLLEESSATIAQVSERYTSFNELLRNSISLVRQMEWAELVDLGLLVGSMVFFAACVLYILYVRLFSKGLYALGLTWRATGLVGSGAISGISSLSALLSSAAHPSIASPAPTHDVLAEYMPTGYRDEDVVYEEVRTEAPLSTAAPSPSVLANTRSDADASETVPGTLEPDDESSEAPSAPDVPAHASVDAWPIPTTASAPTADATPLAPDTPALSPRRDTVRATDEAMASQDIDAGAADASSVYTGPSTTRAAAPSSRRARPWDDEL</sequence>